<dbReference type="Gene3D" id="2.120.10.30">
    <property type="entry name" value="TolB, C-terminal domain"/>
    <property type="match status" value="1"/>
</dbReference>
<evidence type="ECO:0000313" key="3">
    <source>
        <dbReference type="Proteomes" id="UP000274271"/>
    </source>
</evidence>
<dbReference type="OrthoDB" id="9770043at2"/>
<dbReference type="InterPro" id="IPR000601">
    <property type="entry name" value="PKD_dom"/>
</dbReference>
<evidence type="ECO:0000313" key="2">
    <source>
        <dbReference type="EMBL" id="RRB10203.1"/>
    </source>
</evidence>
<protein>
    <submittedName>
        <fullName evidence="2">PKD domain-containing protein</fullName>
    </submittedName>
</protein>
<accession>A0A3P1CA94</accession>
<dbReference type="SUPFAM" id="SSF50952">
    <property type="entry name" value="Soluble quinoprotein glucose dehydrogenase"/>
    <property type="match status" value="1"/>
</dbReference>
<dbReference type="EMBL" id="RQJP01000007">
    <property type="protein sequence ID" value="RRB10203.1"/>
    <property type="molecule type" value="Genomic_DNA"/>
</dbReference>
<proteinExistence type="predicted"/>
<dbReference type="Pfam" id="PF18911">
    <property type="entry name" value="PKD_4"/>
    <property type="match status" value="1"/>
</dbReference>
<dbReference type="InterPro" id="IPR022409">
    <property type="entry name" value="PKD/Chitinase_dom"/>
</dbReference>
<name>A0A3P1CA94_9BACT</name>
<feature type="non-terminal residue" evidence="2">
    <location>
        <position position="798"/>
    </location>
</feature>
<dbReference type="PANTHER" id="PTHR19328:SF13">
    <property type="entry name" value="HIPL1 PROTEIN"/>
    <property type="match status" value="1"/>
</dbReference>
<comment type="caution">
    <text evidence="2">The sequence shown here is derived from an EMBL/GenBank/DDBJ whole genome shotgun (WGS) entry which is preliminary data.</text>
</comment>
<keyword evidence="3" id="KW-1185">Reference proteome</keyword>
<dbReference type="SUPFAM" id="SSF49299">
    <property type="entry name" value="PKD domain"/>
    <property type="match status" value="1"/>
</dbReference>
<dbReference type="InterPro" id="IPR013783">
    <property type="entry name" value="Ig-like_fold"/>
</dbReference>
<sequence>MLNSFTSRTCAVLILFLFLSWTGYGQVGINMEDKDYINSISPTPSPAVSFKAATSLVFDKAGNLYVACRYGLVYRIKRGETKATVILDIQEEVAGYGDHGLLGFTLDRDFLANGRFYVYYIVDMYYYENFGKPGYQANQSIDNIATIGRLTRYTANPNNDYKADPASRKILIGETLDNAIPIVTASHAGGGLVTGVDGSIILGTGDASSFVEVDVGCNNTTWFQQGIDKKIIKSIPADGYGGCNTYSLDRITENIGAYKSQVLYSLNGKILRINPENGEGYPSNPFYKGAGSDLKLPQNRIYALGFRQAFKISVRPNTGDANPANGNPGVLYVGDVGFSAWEELNVVTAPGQNFGWPYYEGQDKGRDGYWKTQIYKPANPIKPRIQYRENKNTQIIKDDAVVSSDTRPLEGNCIVGGVWHEGGGNYPKEFQDTYYFADYGTGWIAGAKFGHDNNMEAGSLFKMTPKITVTELSNLVVGMAFNPYDRNIYYVTLGEKSLVRQFAFTSNQPPTAVITTDKEYGNSPLGINFSAKDSYDPEGGPLTYEWTFGDGSSVNRTMTPPLKTYTAVGQKSYNVTLKVTDNQGKSNTAQTTISLNNTPPTVQTTSVDGYSQISLPQTINLDATASDVQTPSDQLKYKWTVYLYHNDHRHTVSIFNGRTGTVTLTEGNCDGEASYWYGMVLEVTDGGGLTTTYTKYIYLSCPGQQQTITFDPIADKSPTAPAFRPPVSASSGLFVSLFSVDGPAVIENGQIRLTGGVGRVTIRATQHGNGQYRYAQPVERSFSVTNATPPPPDTQPPT</sequence>
<gene>
    <name evidence="2" type="ORF">EHT87_28580</name>
</gene>
<dbReference type="InterPro" id="IPR011041">
    <property type="entry name" value="Quinoprot_gluc/sorb_DH_b-prop"/>
</dbReference>
<dbReference type="PANTHER" id="PTHR19328">
    <property type="entry name" value="HEDGEHOG-INTERACTING PROTEIN"/>
    <property type="match status" value="1"/>
</dbReference>
<reference evidence="2 3" key="1">
    <citation type="submission" date="2018-11" db="EMBL/GenBank/DDBJ databases">
        <authorList>
            <person name="Zhou Z."/>
            <person name="Wang G."/>
        </authorList>
    </citation>
    <scope>NUCLEOTIDE SEQUENCE [LARGE SCALE GENOMIC DNA]</scope>
    <source>
        <strain evidence="2 3">KCTC42998</strain>
    </source>
</reference>
<dbReference type="AlphaFoldDB" id="A0A3P1CA94"/>
<dbReference type="InterPro" id="IPR012938">
    <property type="entry name" value="Glc/Sorbosone_DH"/>
</dbReference>
<dbReference type="InterPro" id="IPR011042">
    <property type="entry name" value="6-blade_b-propeller_TolB-like"/>
</dbReference>
<evidence type="ECO:0000259" key="1">
    <source>
        <dbReference type="PROSITE" id="PS50093"/>
    </source>
</evidence>
<dbReference type="InterPro" id="IPR035986">
    <property type="entry name" value="PKD_dom_sf"/>
</dbReference>
<dbReference type="CDD" id="cd00146">
    <property type="entry name" value="PKD"/>
    <property type="match status" value="1"/>
</dbReference>
<dbReference type="Gene3D" id="2.60.40.10">
    <property type="entry name" value="Immunoglobulins"/>
    <property type="match status" value="2"/>
</dbReference>
<feature type="domain" description="PKD" evidence="1">
    <location>
        <begin position="510"/>
        <end position="595"/>
    </location>
</feature>
<organism evidence="2 3">
    <name type="scientific">Larkinella knui</name>
    <dbReference type="NCBI Taxonomy" id="2025310"/>
    <lineage>
        <taxon>Bacteria</taxon>
        <taxon>Pseudomonadati</taxon>
        <taxon>Bacteroidota</taxon>
        <taxon>Cytophagia</taxon>
        <taxon>Cytophagales</taxon>
        <taxon>Spirosomataceae</taxon>
        <taxon>Larkinella</taxon>
    </lineage>
</organism>
<dbReference type="PROSITE" id="PS50093">
    <property type="entry name" value="PKD"/>
    <property type="match status" value="1"/>
</dbReference>
<dbReference type="Proteomes" id="UP000274271">
    <property type="component" value="Unassembled WGS sequence"/>
</dbReference>
<dbReference type="SMART" id="SM00089">
    <property type="entry name" value="PKD"/>
    <property type="match status" value="1"/>
</dbReference>
<dbReference type="Pfam" id="PF07995">
    <property type="entry name" value="GSDH"/>
    <property type="match status" value="1"/>
</dbReference>